<keyword evidence="2" id="KW-1185">Reference proteome</keyword>
<dbReference type="Proteomes" id="UP000026962">
    <property type="component" value="Chromosome 12"/>
</dbReference>
<dbReference type="EnsemblPlants" id="OPUNC12G09240.1">
    <property type="protein sequence ID" value="OPUNC12G09240.1"/>
    <property type="gene ID" value="OPUNC12G09240"/>
</dbReference>
<reference evidence="1" key="1">
    <citation type="submission" date="2015-04" db="UniProtKB">
        <authorList>
            <consortium name="EnsemblPlants"/>
        </authorList>
    </citation>
    <scope>IDENTIFICATION</scope>
</reference>
<name>A0A0E0MLW6_ORYPU</name>
<proteinExistence type="predicted"/>
<dbReference type="AlphaFoldDB" id="A0A0E0MLW6"/>
<evidence type="ECO:0000313" key="1">
    <source>
        <dbReference type="EnsemblPlants" id="OPUNC12G09240.1"/>
    </source>
</evidence>
<dbReference type="HOGENOM" id="CLU_2964975_0_0_1"/>
<organism evidence="1">
    <name type="scientific">Oryza punctata</name>
    <name type="common">Red rice</name>
    <dbReference type="NCBI Taxonomy" id="4537"/>
    <lineage>
        <taxon>Eukaryota</taxon>
        <taxon>Viridiplantae</taxon>
        <taxon>Streptophyta</taxon>
        <taxon>Embryophyta</taxon>
        <taxon>Tracheophyta</taxon>
        <taxon>Spermatophyta</taxon>
        <taxon>Magnoliopsida</taxon>
        <taxon>Liliopsida</taxon>
        <taxon>Poales</taxon>
        <taxon>Poaceae</taxon>
        <taxon>BOP clade</taxon>
        <taxon>Oryzoideae</taxon>
        <taxon>Oryzeae</taxon>
        <taxon>Oryzinae</taxon>
        <taxon>Oryza</taxon>
    </lineage>
</organism>
<accession>A0A0E0MLW6</accession>
<protein>
    <submittedName>
        <fullName evidence="1">Uncharacterized protein</fullName>
    </submittedName>
</protein>
<reference evidence="1" key="2">
    <citation type="submission" date="2018-05" db="EMBL/GenBank/DDBJ databases">
        <title>OpunRS2 (Oryza punctata Reference Sequence Version 2).</title>
        <authorList>
            <person name="Zhang J."/>
            <person name="Kudrna D."/>
            <person name="Lee S."/>
            <person name="Talag J."/>
            <person name="Welchert J."/>
            <person name="Wing R.A."/>
        </authorList>
    </citation>
    <scope>NUCLEOTIDE SEQUENCE [LARGE SCALE GENOMIC DNA]</scope>
</reference>
<dbReference type="Gramene" id="OPUNC12G09240.1">
    <property type="protein sequence ID" value="OPUNC12G09240.1"/>
    <property type="gene ID" value="OPUNC12G09240"/>
</dbReference>
<sequence>MVMATTSSVVISRFVKLDELASGACGIVYCARDRRSRSTLRSPDFNSESEYVCILHAST</sequence>
<evidence type="ECO:0000313" key="2">
    <source>
        <dbReference type="Proteomes" id="UP000026962"/>
    </source>
</evidence>